<dbReference type="EMBL" id="AEYP01089971">
    <property type="status" value="NOT_ANNOTATED_CDS"/>
    <property type="molecule type" value="Genomic_DNA"/>
</dbReference>
<sequence>GVPWVTPYPLELLCPQSPACPQASPDAIAVPKHDLVPVGPVHVQVNFPDVLGGELGLLLHFQGAESGRRNQPQGTEPQLPPIAPKAGTVPSRPVTCPEDTSFRPWFLSCVASSPTCRPGGSPGDVAGRRERGQRIRHTEKETAHGQRPGALQVGPSWEQTERSLGGTRPFPLTTSPGFRCPGDVAGTGEGGRETAHGQHPGALQAGPSWEQTERSLGGTGPLPQTTSPGVGSLGGEQCLETQKQRCDHSRSLQPRKDTTVPEPLILCRPS</sequence>
<evidence type="ECO:0000256" key="1">
    <source>
        <dbReference type="SAM" id="MobiDB-lite"/>
    </source>
</evidence>
<protein>
    <submittedName>
        <fullName evidence="2">Uncharacterized protein</fullName>
    </submittedName>
</protein>
<dbReference type="InParanoid" id="M3Y9N4"/>
<dbReference type="HOGENOM" id="CLU_1032640_0_0_1"/>
<feature type="region of interest" description="Disordered" evidence="1">
    <location>
        <begin position="184"/>
        <end position="270"/>
    </location>
</feature>
<organism evidence="2">
    <name type="scientific">Mustela putorius furo</name>
    <name type="common">European domestic ferret</name>
    <name type="synonym">Mustela furo</name>
    <dbReference type="NCBI Taxonomy" id="9669"/>
    <lineage>
        <taxon>Eukaryota</taxon>
        <taxon>Metazoa</taxon>
        <taxon>Chordata</taxon>
        <taxon>Craniata</taxon>
        <taxon>Vertebrata</taxon>
        <taxon>Euteleostomi</taxon>
        <taxon>Mammalia</taxon>
        <taxon>Eutheria</taxon>
        <taxon>Laurasiatheria</taxon>
        <taxon>Carnivora</taxon>
        <taxon>Caniformia</taxon>
        <taxon>Musteloidea</taxon>
        <taxon>Mustelidae</taxon>
        <taxon>Mustelinae</taxon>
        <taxon>Mustela</taxon>
    </lineage>
</organism>
<proteinExistence type="predicted"/>
<feature type="compositionally biased region" description="Basic and acidic residues" evidence="1">
    <location>
        <begin position="242"/>
        <end position="259"/>
    </location>
</feature>
<evidence type="ECO:0000313" key="2">
    <source>
        <dbReference type="Ensembl" id="ENSMPUP00000008041.1"/>
    </source>
</evidence>
<accession>M3Y9N4</accession>
<feature type="region of interest" description="Disordered" evidence="1">
    <location>
        <begin position="66"/>
        <end position="95"/>
    </location>
</feature>
<dbReference type="Ensembl" id="ENSMPUT00000008167.1">
    <property type="protein sequence ID" value="ENSMPUP00000008041.1"/>
    <property type="gene ID" value="ENSMPUG00000008099.1"/>
</dbReference>
<reference evidence="2" key="1">
    <citation type="submission" date="2024-06" db="UniProtKB">
        <authorList>
            <consortium name="Ensembl"/>
        </authorList>
    </citation>
    <scope>IDENTIFICATION</scope>
</reference>
<name>M3Y9N4_MUSPF</name>
<dbReference type="AlphaFoldDB" id="M3Y9N4"/>